<evidence type="ECO:0000313" key="5">
    <source>
        <dbReference type="Proteomes" id="UP001187471"/>
    </source>
</evidence>
<dbReference type="Proteomes" id="UP001187471">
    <property type="component" value="Unassembled WGS sequence"/>
</dbReference>
<evidence type="ECO:0008006" key="6">
    <source>
        <dbReference type="Google" id="ProtNLM"/>
    </source>
</evidence>
<evidence type="ECO:0000256" key="3">
    <source>
        <dbReference type="ARBA" id="ARBA00022679"/>
    </source>
</evidence>
<keyword evidence="3" id="KW-0808">Transferase</keyword>
<dbReference type="InterPro" id="IPR029063">
    <property type="entry name" value="SAM-dependent_MTases_sf"/>
</dbReference>
<reference evidence="4" key="1">
    <citation type="submission" date="2022-12" db="EMBL/GenBank/DDBJ databases">
        <title>Draft genome assemblies for two species of Escallonia (Escalloniales).</title>
        <authorList>
            <person name="Chanderbali A."/>
            <person name="Dervinis C."/>
            <person name="Anghel I."/>
            <person name="Soltis D."/>
            <person name="Soltis P."/>
            <person name="Zapata F."/>
        </authorList>
    </citation>
    <scope>NUCLEOTIDE SEQUENCE</scope>
    <source>
        <strain evidence="4">UCBG92.1500</strain>
        <tissue evidence="4">Leaf</tissue>
    </source>
</reference>
<dbReference type="Pfam" id="PF13489">
    <property type="entry name" value="Methyltransf_23"/>
    <property type="match status" value="1"/>
</dbReference>
<keyword evidence="5" id="KW-1185">Reference proteome</keyword>
<dbReference type="GO" id="GO:0008757">
    <property type="term" value="F:S-adenosylmethionine-dependent methyltransferase activity"/>
    <property type="evidence" value="ECO:0007669"/>
    <property type="project" value="UniProtKB-ARBA"/>
</dbReference>
<organism evidence="4 5">
    <name type="scientific">Escallonia rubra</name>
    <dbReference type="NCBI Taxonomy" id="112253"/>
    <lineage>
        <taxon>Eukaryota</taxon>
        <taxon>Viridiplantae</taxon>
        <taxon>Streptophyta</taxon>
        <taxon>Embryophyta</taxon>
        <taxon>Tracheophyta</taxon>
        <taxon>Spermatophyta</taxon>
        <taxon>Magnoliopsida</taxon>
        <taxon>eudicotyledons</taxon>
        <taxon>Gunneridae</taxon>
        <taxon>Pentapetalae</taxon>
        <taxon>asterids</taxon>
        <taxon>campanulids</taxon>
        <taxon>Escalloniales</taxon>
        <taxon>Escalloniaceae</taxon>
        <taxon>Escallonia</taxon>
    </lineage>
</organism>
<dbReference type="AlphaFoldDB" id="A0AA88QRY1"/>
<dbReference type="EMBL" id="JAVXUO010002717">
    <property type="protein sequence ID" value="KAK2970419.1"/>
    <property type="molecule type" value="Genomic_DNA"/>
</dbReference>
<accession>A0AA88QRY1</accession>
<dbReference type="SUPFAM" id="SSF53335">
    <property type="entry name" value="S-adenosyl-L-methionine-dependent methyltransferases"/>
    <property type="match status" value="1"/>
</dbReference>
<dbReference type="GO" id="GO:0032259">
    <property type="term" value="P:methylation"/>
    <property type="evidence" value="ECO:0007669"/>
    <property type="project" value="UniProtKB-KW"/>
</dbReference>
<dbReference type="InterPro" id="IPR026113">
    <property type="entry name" value="METTL2/6/8-like"/>
</dbReference>
<comment type="caution">
    <text evidence="4">The sequence shown here is derived from an EMBL/GenBank/DDBJ whole genome shotgun (WGS) entry which is preliminary data.</text>
</comment>
<gene>
    <name evidence="4" type="ORF">RJ640_016273</name>
</gene>
<evidence type="ECO:0000256" key="2">
    <source>
        <dbReference type="ARBA" id="ARBA00022603"/>
    </source>
</evidence>
<protein>
    <recommendedName>
        <fullName evidence="6">Methyltransferase-like protein</fullName>
    </recommendedName>
</protein>
<keyword evidence="2" id="KW-0489">Methyltransferase</keyword>
<proteinExistence type="inferred from homology"/>
<evidence type="ECO:0000256" key="1">
    <source>
        <dbReference type="ARBA" id="ARBA00009725"/>
    </source>
</evidence>
<evidence type="ECO:0000313" key="4">
    <source>
        <dbReference type="EMBL" id="KAK2970419.1"/>
    </source>
</evidence>
<dbReference type="PANTHER" id="PTHR22809">
    <property type="entry name" value="METHYLTRANSFERASE-RELATED"/>
    <property type="match status" value="1"/>
</dbReference>
<dbReference type="GO" id="GO:0008173">
    <property type="term" value="F:RNA methyltransferase activity"/>
    <property type="evidence" value="ECO:0007669"/>
    <property type="project" value="UniProtKB-ARBA"/>
</dbReference>
<name>A0AA88QRY1_9ASTE</name>
<dbReference type="PANTHER" id="PTHR22809:SF14">
    <property type="entry name" value="TRNA N(3)-METHYLCYTIDINE METHYLTRANSFERASE"/>
    <property type="match status" value="1"/>
</dbReference>
<sequence>MSKEGAENYYSKDFEWDELRHEIENDPSLAYHFDTPNTTTSAASSSPLLPSQAWNSFHALLEVGCGNGSTALSILRTDIRVNLSEDREARFEENFANFEGEDHVDACESNVLDEEGIEGVKLCIPESSLPELLIVELHGGGLGGHFTKDKTLNLVSARRFKKKFERNWLKRINGTKKLLIAIGSSKRSRLGTSLWFSSEKKGFQQPIYVHIKSSELRPWRHVAEISELRPAKRKLMVGNLLTFLTCLELIGSVYNFVKIIAGKETIIVYACDCSTEALERTKEVIDAAMVISAKHRFRLFCCDFSTNGFPKWLTCNSCKENFPQEQHAFLSDVNNNGNIVTELTSSTEADCCIGGVDFVTLIFTLSAVPLDRMSKAIAECFSVLKPGGLLLFRDYGLYDMTMLRFEPSQKVGYREYVRSDGTHSYFFSLDSTRDLFIAAGFIEHEAGNLSKYLLVEYFCSVEVNIFMDVTPFWRCTDNSEPVLLYILSIESSRAFDFFRLMGIITCAHLQQELEYCCIKSVNRRNGKSMRRVWIHGKFQKPI</sequence>
<comment type="similarity">
    <text evidence="1">Belongs to the methyltransferase superfamily. METL family.</text>
</comment>
<dbReference type="Gene3D" id="3.40.50.150">
    <property type="entry name" value="Vaccinia Virus protein VP39"/>
    <property type="match status" value="1"/>
</dbReference>